<proteinExistence type="predicted"/>
<evidence type="ECO:0000313" key="1">
    <source>
        <dbReference type="EMBL" id="KAK4327486.1"/>
    </source>
</evidence>
<reference evidence="1" key="1">
    <citation type="submission" date="2023-11" db="EMBL/GenBank/DDBJ databases">
        <title>Genome assemblies of two species of porcelain crab, Petrolisthes cinctipes and Petrolisthes manimaculis (Anomura: Porcellanidae).</title>
        <authorList>
            <person name="Angst P."/>
        </authorList>
    </citation>
    <scope>NUCLEOTIDE SEQUENCE</scope>
    <source>
        <strain evidence="1">PB745_02</strain>
        <tissue evidence="1">Gill</tissue>
    </source>
</reference>
<evidence type="ECO:0008006" key="3">
    <source>
        <dbReference type="Google" id="ProtNLM"/>
    </source>
</evidence>
<organism evidence="1 2">
    <name type="scientific">Petrolisthes manimaculis</name>
    <dbReference type="NCBI Taxonomy" id="1843537"/>
    <lineage>
        <taxon>Eukaryota</taxon>
        <taxon>Metazoa</taxon>
        <taxon>Ecdysozoa</taxon>
        <taxon>Arthropoda</taxon>
        <taxon>Crustacea</taxon>
        <taxon>Multicrustacea</taxon>
        <taxon>Malacostraca</taxon>
        <taxon>Eumalacostraca</taxon>
        <taxon>Eucarida</taxon>
        <taxon>Decapoda</taxon>
        <taxon>Pleocyemata</taxon>
        <taxon>Anomura</taxon>
        <taxon>Galatheoidea</taxon>
        <taxon>Porcellanidae</taxon>
        <taxon>Petrolisthes</taxon>
    </lineage>
</organism>
<gene>
    <name evidence="1" type="ORF">Pmani_002042</name>
</gene>
<keyword evidence="2" id="KW-1185">Reference proteome</keyword>
<accession>A0AAE1UNU3</accession>
<dbReference type="PANTHER" id="PTHR33332">
    <property type="entry name" value="REVERSE TRANSCRIPTASE DOMAIN-CONTAINING PROTEIN"/>
    <property type="match status" value="1"/>
</dbReference>
<dbReference type="EMBL" id="JAWZYT010000148">
    <property type="protein sequence ID" value="KAK4327486.1"/>
    <property type="molecule type" value="Genomic_DNA"/>
</dbReference>
<comment type="caution">
    <text evidence="1">The sequence shown here is derived from an EMBL/GenBank/DDBJ whole genome shotgun (WGS) entry which is preliminary data.</text>
</comment>
<evidence type="ECO:0000313" key="2">
    <source>
        <dbReference type="Proteomes" id="UP001292094"/>
    </source>
</evidence>
<name>A0AAE1UNU3_9EUCA</name>
<protein>
    <recommendedName>
        <fullName evidence="3">Reverse transcriptase domain-containing protein</fullName>
    </recommendedName>
</protein>
<sequence>MQLLRALDKWTQTLDIGGEMDVIYLDFRKAFDTVPHRRLLKKISGYDIQDNVLRWIENFLTGRKQRLGVNEVFSDWTSENTPPKKKSHINFIHNGSKGWHPDTYRKDTTGERCWNID</sequence>
<dbReference type="AlphaFoldDB" id="A0AAE1UNU3"/>
<dbReference type="Proteomes" id="UP001292094">
    <property type="component" value="Unassembled WGS sequence"/>
</dbReference>